<feature type="compositionally biased region" description="Polar residues" evidence="1">
    <location>
        <begin position="26"/>
        <end position="35"/>
    </location>
</feature>
<proteinExistence type="predicted"/>
<evidence type="ECO:0000256" key="1">
    <source>
        <dbReference type="SAM" id="MobiDB-lite"/>
    </source>
</evidence>
<feature type="compositionally biased region" description="Low complexity" evidence="1">
    <location>
        <begin position="1"/>
        <end position="16"/>
    </location>
</feature>
<name>A0A3P6QHY9_CYLGO</name>
<feature type="region of interest" description="Disordered" evidence="1">
    <location>
        <begin position="1"/>
        <end position="59"/>
    </location>
</feature>
<keyword evidence="3" id="KW-1185">Reference proteome</keyword>
<dbReference type="AlphaFoldDB" id="A0A3P6QHY9"/>
<sequence>MSARNSIVSLSSASSAKVETRLAELPSQTSLSSHGFGQEGPMLPSSSSKDDDLLSSSSDEIENMAMRALEHLEEVLNHPVLYPRIFLT</sequence>
<accession>A0A3P6QHY9</accession>
<dbReference type="EMBL" id="UYRV01000702">
    <property type="protein sequence ID" value="VDK45287.1"/>
    <property type="molecule type" value="Genomic_DNA"/>
</dbReference>
<protein>
    <submittedName>
        <fullName evidence="2">Uncharacterized protein</fullName>
    </submittedName>
</protein>
<evidence type="ECO:0000313" key="3">
    <source>
        <dbReference type="Proteomes" id="UP000271889"/>
    </source>
</evidence>
<organism evidence="2 3">
    <name type="scientific">Cylicostephanus goldi</name>
    <name type="common">Nematode worm</name>
    <dbReference type="NCBI Taxonomy" id="71465"/>
    <lineage>
        <taxon>Eukaryota</taxon>
        <taxon>Metazoa</taxon>
        <taxon>Ecdysozoa</taxon>
        <taxon>Nematoda</taxon>
        <taxon>Chromadorea</taxon>
        <taxon>Rhabditida</taxon>
        <taxon>Rhabditina</taxon>
        <taxon>Rhabditomorpha</taxon>
        <taxon>Strongyloidea</taxon>
        <taxon>Strongylidae</taxon>
        <taxon>Cylicostephanus</taxon>
    </lineage>
</organism>
<gene>
    <name evidence="2" type="ORF">CGOC_LOCUS484</name>
</gene>
<dbReference type="Proteomes" id="UP000271889">
    <property type="component" value="Unassembled WGS sequence"/>
</dbReference>
<reference evidence="2 3" key="1">
    <citation type="submission" date="2018-11" db="EMBL/GenBank/DDBJ databases">
        <authorList>
            <consortium name="Pathogen Informatics"/>
        </authorList>
    </citation>
    <scope>NUCLEOTIDE SEQUENCE [LARGE SCALE GENOMIC DNA]</scope>
</reference>
<evidence type="ECO:0000313" key="2">
    <source>
        <dbReference type="EMBL" id="VDK45287.1"/>
    </source>
</evidence>